<dbReference type="InterPro" id="IPR020846">
    <property type="entry name" value="MFS_dom"/>
</dbReference>
<feature type="compositionally biased region" description="Polar residues" evidence="6">
    <location>
        <begin position="551"/>
        <end position="563"/>
    </location>
</feature>
<protein>
    <submittedName>
        <fullName evidence="9">Major facilitator superfamily (MFS) profile domain-containing protein</fullName>
    </submittedName>
</protein>
<evidence type="ECO:0000259" key="8">
    <source>
        <dbReference type="PROSITE" id="PS50850"/>
    </source>
</evidence>
<feature type="transmembrane region" description="Helical" evidence="7">
    <location>
        <begin position="256"/>
        <end position="275"/>
    </location>
</feature>
<gene>
    <name evidence="9" type="ORF">SUNI508_07615</name>
</gene>
<dbReference type="Proteomes" id="UP001408356">
    <property type="component" value="Unassembled WGS sequence"/>
</dbReference>
<dbReference type="CDD" id="cd17502">
    <property type="entry name" value="MFS_Azr1_MDR_like"/>
    <property type="match status" value="1"/>
</dbReference>
<accession>A0ABR2UWP2</accession>
<keyword evidence="4 7" id="KW-1133">Transmembrane helix</keyword>
<feature type="transmembrane region" description="Helical" evidence="7">
    <location>
        <begin position="187"/>
        <end position="209"/>
    </location>
</feature>
<feature type="region of interest" description="Disordered" evidence="6">
    <location>
        <begin position="551"/>
        <end position="573"/>
    </location>
</feature>
<keyword evidence="10" id="KW-1185">Reference proteome</keyword>
<dbReference type="PANTHER" id="PTHR23501">
    <property type="entry name" value="MAJOR FACILITATOR SUPERFAMILY"/>
    <property type="match status" value="1"/>
</dbReference>
<dbReference type="Gene3D" id="1.20.1250.20">
    <property type="entry name" value="MFS general substrate transporter like domains"/>
    <property type="match status" value="2"/>
</dbReference>
<feature type="transmembrane region" description="Helical" evidence="7">
    <location>
        <begin position="449"/>
        <end position="471"/>
    </location>
</feature>
<feature type="transmembrane region" description="Helical" evidence="7">
    <location>
        <begin position="327"/>
        <end position="349"/>
    </location>
</feature>
<evidence type="ECO:0000256" key="6">
    <source>
        <dbReference type="SAM" id="MobiDB-lite"/>
    </source>
</evidence>
<feature type="transmembrane region" description="Helical" evidence="7">
    <location>
        <begin position="124"/>
        <end position="142"/>
    </location>
</feature>
<evidence type="ECO:0000256" key="7">
    <source>
        <dbReference type="SAM" id="Phobius"/>
    </source>
</evidence>
<comment type="subcellular location">
    <subcellularLocation>
        <location evidence="1">Membrane</location>
        <topology evidence="1">Multi-pass membrane protein</topology>
    </subcellularLocation>
</comment>
<keyword evidence="3 7" id="KW-0812">Transmembrane</keyword>
<feature type="transmembrane region" description="Helical" evidence="7">
    <location>
        <begin position="418"/>
        <end position="437"/>
    </location>
</feature>
<dbReference type="SUPFAM" id="SSF103473">
    <property type="entry name" value="MFS general substrate transporter"/>
    <property type="match status" value="1"/>
</dbReference>
<feature type="transmembrane region" description="Helical" evidence="7">
    <location>
        <begin position="387"/>
        <end position="406"/>
    </location>
</feature>
<feature type="region of interest" description="Disordered" evidence="6">
    <location>
        <begin position="26"/>
        <end position="49"/>
    </location>
</feature>
<comment type="similarity">
    <text evidence="2">Belongs to the major facilitator superfamily. TCR/Tet family.</text>
</comment>
<name>A0ABR2UWP2_9PEZI</name>
<feature type="compositionally biased region" description="Basic and acidic residues" evidence="6">
    <location>
        <begin position="564"/>
        <end position="573"/>
    </location>
</feature>
<dbReference type="InterPro" id="IPR011701">
    <property type="entry name" value="MFS"/>
</dbReference>
<evidence type="ECO:0000256" key="1">
    <source>
        <dbReference type="ARBA" id="ARBA00004141"/>
    </source>
</evidence>
<evidence type="ECO:0000256" key="2">
    <source>
        <dbReference type="ARBA" id="ARBA00007520"/>
    </source>
</evidence>
<feature type="compositionally biased region" description="Polar residues" evidence="6">
    <location>
        <begin position="32"/>
        <end position="47"/>
    </location>
</feature>
<feature type="transmembrane region" description="Helical" evidence="7">
    <location>
        <begin position="55"/>
        <end position="75"/>
    </location>
</feature>
<reference evidence="9 10" key="1">
    <citation type="journal article" date="2024" name="J. Plant Pathol.">
        <title>Sequence and assembly of the genome of Seiridium unicorne, isolate CBS 538.82, causal agent of cypress canker disease.</title>
        <authorList>
            <person name="Scali E."/>
            <person name="Rocca G.D."/>
            <person name="Danti R."/>
            <person name="Garbelotto M."/>
            <person name="Barberini S."/>
            <person name="Baroncelli R."/>
            <person name="Emiliani G."/>
        </authorList>
    </citation>
    <scope>NUCLEOTIDE SEQUENCE [LARGE SCALE GENOMIC DNA]</scope>
    <source>
        <strain evidence="9 10">BM-138-508</strain>
    </source>
</reference>
<feature type="transmembrane region" description="Helical" evidence="7">
    <location>
        <begin position="361"/>
        <end position="382"/>
    </location>
</feature>
<evidence type="ECO:0000256" key="4">
    <source>
        <dbReference type="ARBA" id="ARBA00022989"/>
    </source>
</evidence>
<evidence type="ECO:0000313" key="9">
    <source>
        <dbReference type="EMBL" id="KAK9418843.1"/>
    </source>
</evidence>
<proteinExistence type="inferred from homology"/>
<evidence type="ECO:0000313" key="10">
    <source>
        <dbReference type="Proteomes" id="UP001408356"/>
    </source>
</evidence>
<dbReference type="EMBL" id="JARVKF010000342">
    <property type="protein sequence ID" value="KAK9418843.1"/>
    <property type="molecule type" value="Genomic_DNA"/>
</dbReference>
<dbReference type="Pfam" id="PF07690">
    <property type="entry name" value="MFS_1"/>
    <property type="match status" value="1"/>
</dbReference>
<feature type="transmembrane region" description="Helical" evidence="7">
    <location>
        <begin position="154"/>
        <end position="175"/>
    </location>
</feature>
<keyword evidence="5 7" id="KW-0472">Membrane</keyword>
<evidence type="ECO:0000256" key="5">
    <source>
        <dbReference type="ARBA" id="ARBA00023136"/>
    </source>
</evidence>
<feature type="transmembrane region" description="Helical" evidence="7">
    <location>
        <begin position="526"/>
        <end position="546"/>
    </location>
</feature>
<feature type="transmembrane region" description="Helical" evidence="7">
    <location>
        <begin position="95"/>
        <end position="112"/>
    </location>
</feature>
<dbReference type="PROSITE" id="PS50850">
    <property type="entry name" value="MFS"/>
    <property type="match status" value="1"/>
</dbReference>
<comment type="caution">
    <text evidence="9">The sequence shown here is derived from an EMBL/GenBank/DDBJ whole genome shotgun (WGS) entry which is preliminary data.</text>
</comment>
<sequence length="573" mass="60528">MTNGDDEESTPQNGADAIAIRHDALADAENGKGQSTPSDEQQANSKPDPSAVTGLPLILLLVAVVLATLQMALNATVLGTAIPAITDAFHTIDDVGWYSAAYLISNCVMAPFTGKLFRLFPLKATFLTFIAIFNLGALLGGLSQSSTMLVVARAIAGIGGSGILASSIVCISAAVPIARRALLNGMLMGFFALGQAVGPLIGGALTTYASWRWCFYVNLPVGGVVVLFVGFVVKLPAIPSPERNLPIFDKIRQIDLVGFFVFALANILLLMGLQWGGTKYTWNSSMVIGLICGGVVAFLATGCWFYHKSQNALIPTRLFKGRINLTISFTAFTQAGGTIIALYWYPIWFQSIKEASSMQSGVMLLPLILSQLFASVVGGGIIQKTGYYLPAIVLGNVLIAVGSALTTTLTPTADAGKWIGYQILLGAGRGFVLQILVTAMQANVPKADASIASTLVMFSQFFGGAIFSSVAKTVFTASVKPAVDNFAPDVDPALLINSGAAELQRIVPTDELHGVLLAYNQAIQHVFYLQLAAACCALIAGCGTGWRNLNRVDQSKNPDGSQAESREKTKTDV</sequence>
<organism evidence="9 10">
    <name type="scientific">Seiridium unicorne</name>
    <dbReference type="NCBI Taxonomy" id="138068"/>
    <lineage>
        <taxon>Eukaryota</taxon>
        <taxon>Fungi</taxon>
        <taxon>Dikarya</taxon>
        <taxon>Ascomycota</taxon>
        <taxon>Pezizomycotina</taxon>
        <taxon>Sordariomycetes</taxon>
        <taxon>Xylariomycetidae</taxon>
        <taxon>Amphisphaeriales</taxon>
        <taxon>Sporocadaceae</taxon>
        <taxon>Seiridium</taxon>
    </lineage>
</organism>
<feature type="transmembrane region" description="Helical" evidence="7">
    <location>
        <begin position="215"/>
        <end position="235"/>
    </location>
</feature>
<dbReference type="PANTHER" id="PTHR23501:SF193">
    <property type="entry name" value="MULTIDRUG TRANSPORTER, PUTATIVE (AFU_ORTHOLOGUE AFUA_8G00940)-RELATED"/>
    <property type="match status" value="1"/>
</dbReference>
<feature type="domain" description="Major facilitator superfamily (MFS) profile" evidence="8">
    <location>
        <begin position="60"/>
        <end position="516"/>
    </location>
</feature>
<feature type="transmembrane region" description="Helical" evidence="7">
    <location>
        <begin position="287"/>
        <end position="306"/>
    </location>
</feature>
<evidence type="ECO:0000256" key="3">
    <source>
        <dbReference type="ARBA" id="ARBA00022692"/>
    </source>
</evidence>
<dbReference type="InterPro" id="IPR036259">
    <property type="entry name" value="MFS_trans_sf"/>
</dbReference>